<dbReference type="Gene3D" id="3.40.30.10">
    <property type="entry name" value="Glutaredoxin"/>
    <property type="match status" value="1"/>
</dbReference>
<dbReference type="InterPro" id="IPR013766">
    <property type="entry name" value="Thioredoxin_domain"/>
</dbReference>
<evidence type="ECO:0000313" key="3">
    <source>
        <dbReference type="Proteomes" id="UP000807825"/>
    </source>
</evidence>
<dbReference type="Pfam" id="PF00085">
    <property type="entry name" value="Thioredoxin"/>
    <property type="match status" value="1"/>
</dbReference>
<proteinExistence type="predicted"/>
<accession>A0A9D6V8I2</accession>
<organism evidence="2 3">
    <name type="scientific">Desulfomonile tiedjei</name>
    <dbReference type="NCBI Taxonomy" id="2358"/>
    <lineage>
        <taxon>Bacteria</taxon>
        <taxon>Pseudomonadati</taxon>
        <taxon>Thermodesulfobacteriota</taxon>
        <taxon>Desulfomonilia</taxon>
        <taxon>Desulfomonilales</taxon>
        <taxon>Desulfomonilaceae</taxon>
        <taxon>Desulfomonile</taxon>
    </lineage>
</organism>
<dbReference type="AlphaFoldDB" id="A0A9D6V8I2"/>
<dbReference type="InterPro" id="IPR036249">
    <property type="entry name" value="Thioredoxin-like_sf"/>
</dbReference>
<dbReference type="EMBL" id="JACRDE010000538">
    <property type="protein sequence ID" value="MBI5251891.1"/>
    <property type="molecule type" value="Genomic_DNA"/>
</dbReference>
<name>A0A9D6V8I2_9BACT</name>
<evidence type="ECO:0000313" key="2">
    <source>
        <dbReference type="EMBL" id="MBI5251891.1"/>
    </source>
</evidence>
<dbReference type="SUPFAM" id="SSF52833">
    <property type="entry name" value="Thioredoxin-like"/>
    <property type="match status" value="1"/>
</dbReference>
<feature type="domain" description="Thioredoxin" evidence="1">
    <location>
        <begin position="1"/>
        <end position="66"/>
    </location>
</feature>
<sequence length="70" mass="7536">MASVLDQVAAETKGRAVIGLVPVSDRDLARAFEIKKIPTTFVVRDAKVVTSFVGVVPKAQIEKILKENGN</sequence>
<evidence type="ECO:0000259" key="1">
    <source>
        <dbReference type="Pfam" id="PF00085"/>
    </source>
</evidence>
<gene>
    <name evidence="2" type="ORF">HY912_20560</name>
</gene>
<protein>
    <recommendedName>
        <fullName evidence="1">Thioredoxin domain-containing protein</fullName>
    </recommendedName>
</protein>
<comment type="caution">
    <text evidence="2">The sequence shown here is derived from an EMBL/GenBank/DDBJ whole genome shotgun (WGS) entry which is preliminary data.</text>
</comment>
<dbReference type="CDD" id="cd02947">
    <property type="entry name" value="TRX_family"/>
    <property type="match status" value="1"/>
</dbReference>
<dbReference type="Proteomes" id="UP000807825">
    <property type="component" value="Unassembled WGS sequence"/>
</dbReference>
<reference evidence="2" key="1">
    <citation type="submission" date="2020-07" db="EMBL/GenBank/DDBJ databases">
        <title>Huge and variable diversity of episymbiotic CPR bacteria and DPANN archaea in groundwater ecosystems.</title>
        <authorList>
            <person name="He C.Y."/>
            <person name="Keren R."/>
            <person name="Whittaker M."/>
            <person name="Farag I.F."/>
            <person name="Doudna J."/>
            <person name="Cate J.H.D."/>
            <person name="Banfield J.F."/>
        </authorList>
    </citation>
    <scope>NUCLEOTIDE SEQUENCE</scope>
    <source>
        <strain evidence="2">NC_groundwater_1664_Pr3_B-0.1um_52_9</strain>
    </source>
</reference>